<keyword evidence="1" id="KW-1133">Transmembrane helix</keyword>
<dbReference type="AlphaFoldDB" id="A0A5B7CGR7"/>
<keyword evidence="3" id="KW-1185">Reference proteome</keyword>
<gene>
    <name evidence="2" type="ORF">E2C01_000509</name>
</gene>
<dbReference type="EMBL" id="VSRR010000012">
    <property type="protein sequence ID" value="MPC07941.1"/>
    <property type="molecule type" value="Genomic_DNA"/>
</dbReference>
<comment type="caution">
    <text evidence="2">The sequence shown here is derived from an EMBL/GenBank/DDBJ whole genome shotgun (WGS) entry which is preliminary data.</text>
</comment>
<dbReference type="Proteomes" id="UP000324222">
    <property type="component" value="Unassembled WGS sequence"/>
</dbReference>
<accession>A0A5B7CGR7</accession>
<sequence length="431" mass="47355">MVVGMIVIRVEVVVSVEVVMGRVGMAGAAVVAVEGARWMVVAEDEEATVVALGITVVSIGCPETPIRSWAWEEEGSVAAPLTTIPAVTQLVSSSDLVPPSVPKYKSLGSSEGWLPFSNFSSISSTSSVLPSRVVKLTGECVSFNAHSSVEVRTEGAKRSELVTGDVVGTSEEAIRVSAGVVCGGCSQRNRGSRDVWSTVRRCGAGVESSGVDTKDSVIWERLGSVGWLRRDSFHGELRMGGRDIRFGILLDRYVARCDLHAILKHRTLRVLGAWGFRDRSCIRRGFRQWRVSFSYWYVRTHHEKIVPVSSAACLGEELSHCCFRLVLNGGGENYTCLFIVFLIYSLFLLLTQLLLLLLLYLVDHVLYLRDDSLVGLGRQDRNQGYRAFLHSGLLLHGVRWDRACWAGTLCTGDHWGHERHTGNVLQCTGVC</sequence>
<feature type="transmembrane region" description="Helical" evidence="1">
    <location>
        <begin position="337"/>
        <end position="362"/>
    </location>
</feature>
<evidence type="ECO:0000313" key="3">
    <source>
        <dbReference type="Proteomes" id="UP000324222"/>
    </source>
</evidence>
<reference evidence="2 3" key="1">
    <citation type="submission" date="2019-05" db="EMBL/GenBank/DDBJ databases">
        <title>Another draft genome of Portunus trituberculatus and its Hox gene families provides insights of decapod evolution.</title>
        <authorList>
            <person name="Jeong J.-H."/>
            <person name="Song I."/>
            <person name="Kim S."/>
            <person name="Choi T."/>
            <person name="Kim D."/>
            <person name="Ryu S."/>
            <person name="Kim W."/>
        </authorList>
    </citation>
    <scope>NUCLEOTIDE SEQUENCE [LARGE SCALE GENOMIC DNA]</scope>
    <source>
        <tissue evidence="2">Muscle</tissue>
    </source>
</reference>
<proteinExistence type="predicted"/>
<evidence type="ECO:0000313" key="2">
    <source>
        <dbReference type="EMBL" id="MPC07941.1"/>
    </source>
</evidence>
<name>A0A5B7CGR7_PORTR</name>
<organism evidence="2 3">
    <name type="scientific">Portunus trituberculatus</name>
    <name type="common">Swimming crab</name>
    <name type="synonym">Neptunus trituberculatus</name>
    <dbReference type="NCBI Taxonomy" id="210409"/>
    <lineage>
        <taxon>Eukaryota</taxon>
        <taxon>Metazoa</taxon>
        <taxon>Ecdysozoa</taxon>
        <taxon>Arthropoda</taxon>
        <taxon>Crustacea</taxon>
        <taxon>Multicrustacea</taxon>
        <taxon>Malacostraca</taxon>
        <taxon>Eumalacostraca</taxon>
        <taxon>Eucarida</taxon>
        <taxon>Decapoda</taxon>
        <taxon>Pleocyemata</taxon>
        <taxon>Brachyura</taxon>
        <taxon>Eubrachyura</taxon>
        <taxon>Portunoidea</taxon>
        <taxon>Portunidae</taxon>
        <taxon>Portuninae</taxon>
        <taxon>Portunus</taxon>
    </lineage>
</organism>
<evidence type="ECO:0000256" key="1">
    <source>
        <dbReference type="SAM" id="Phobius"/>
    </source>
</evidence>
<protein>
    <submittedName>
        <fullName evidence="2">Uncharacterized protein</fullName>
    </submittedName>
</protein>
<keyword evidence="1" id="KW-0812">Transmembrane</keyword>
<keyword evidence="1" id="KW-0472">Membrane</keyword>